<keyword evidence="2" id="KW-1185">Reference proteome</keyword>
<dbReference type="EMBL" id="AGUD01000216">
    <property type="protein sequence ID" value="EHN10506.1"/>
    <property type="molecule type" value="Genomic_DNA"/>
</dbReference>
<protein>
    <submittedName>
        <fullName evidence="1">Uncharacterized protein</fullName>
    </submittedName>
</protein>
<dbReference type="Proteomes" id="UP000005143">
    <property type="component" value="Unassembled WGS sequence"/>
</dbReference>
<proteinExistence type="predicted"/>
<evidence type="ECO:0000313" key="2">
    <source>
        <dbReference type="Proteomes" id="UP000005143"/>
    </source>
</evidence>
<reference evidence="1 2" key="1">
    <citation type="journal article" date="2013" name="Biodegradation">
        <title>Quantitative proteomic analysis of ibuprofen-degrading Patulibacter sp. strain I11.</title>
        <authorList>
            <person name="Almeida B."/>
            <person name="Kjeldal H."/>
            <person name="Lolas I."/>
            <person name="Knudsen A.D."/>
            <person name="Carvalho G."/>
            <person name="Nielsen K.L."/>
            <person name="Barreto Crespo M.T."/>
            <person name="Stensballe A."/>
            <person name="Nielsen J.L."/>
        </authorList>
    </citation>
    <scope>NUCLEOTIDE SEQUENCE [LARGE SCALE GENOMIC DNA]</scope>
    <source>
        <strain evidence="1 2">I11</strain>
    </source>
</reference>
<dbReference type="AlphaFoldDB" id="H0E711"/>
<sequence>MSIAKTLEQIKRTLISMDRRLEVHVDLLAATVPALQRQGEVLGRNTAALERHTTVLERQVERSNMLTQAVLRALERWDEPRRS</sequence>
<gene>
    <name evidence="1" type="ORF">PAI11_26130</name>
</gene>
<accession>H0E711</accession>
<organism evidence="1 2">
    <name type="scientific">Patulibacter medicamentivorans</name>
    <dbReference type="NCBI Taxonomy" id="1097667"/>
    <lineage>
        <taxon>Bacteria</taxon>
        <taxon>Bacillati</taxon>
        <taxon>Actinomycetota</taxon>
        <taxon>Thermoleophilia</taxon>
        <taxon>Solirubrobacterales</taxon>
        <taxon>Patulibacteraceae</taxon>
        <taxon>Patulibacter</taxon>
    </lineage>
</organism>
<name>H0E711_9ACTN</name>
<comment type="caution">
    <text evidence="1">The sequence shown here is derived from an EMBL/GenBank/DDBJ whole genome shotgun (WGS) entry which is preliminary data.</text>
</comment>
<dbReference type="RefSeq" id="WP_007575853.1">
    <property type="nucleotide sequence ID" value="NZ_AGUD01000216.1"/>
</dbReference>
<evidence type="ECO:0000313" key="1">
    <source>
        <dbReference type="EMBL" id="EHN10506.1"/>
    </source>
</evidence>